<feature type="transmembrane region" description="Helical" evidence="10">
    <location>
        <begin position="29"/>
        <end position="48"/>
    </location>
</feature>
<protein>
    <submittedName>
        <fullName evidence="12">Membrane protein insertase, YidC/Oxa1 family</fullName>
    </submittedName>
</protein>
<evidence type="ECO:0000256" key="3">
    <source>
        <dbReference type="ARBA" id="ARBA00022475"/>
    </source>
</evidence>
<keyword evidence="3" id="KW-1003">Cell membrane</keyword>
<dbReference type="GO" id="GO:0051205">
    <property type="term" value="P:protein insertion into membrane"/>
    <property type="evidence" value="ECO:0007669"/>
    <property type="project" value="TreeGrafter"/>
</dbReference>
<proteinExistence type="inferred from homology"/>
<feature type="domain" description="Membrane insertase YidC/Oxa/ALB C-terminal" evidence="11">
    <location>
        <begin position="30"/>
        <end position="232"/>
    </location>
</feature>
<keyword evidence="4 9" id="KW-0812">Transmembrane</keyword>
<evidence type="ECO:0000256" key="1">
    <source>
        <dbReference type="ARBA" id="ARBA00004651"/>
    </source>
</evidence>
<dbReference type="Pfam" id="PF02096">
    <property type="entry name" value="60KD_IMP"/>
    <property type="match status" value="1"/>
</dbReference>
<comment type="caution">
    <text evidence="12">The sequence shown here is derived from an EMBL/GenBank/DDBJ whole genome shotgun (WGS) entry which is preliminary data.</text>
</comment>
<feature type="transmembrane region" description="Helical" evidence="10">
    <location>
        <begin position="7"/>
        <end position="23"/>
    </location>
</feature>
<keyword evidence="2" id="KW-0813">Transport</keyword>
<keyword evidence="7 10" id="KW-0472">Membrane</keyword>
<evidence type="ECO:0000256" key="9">
    <source>
        <dbReference type="RuleBase" id="RU003945"/>
    </source>
</evidence>
<organism evidence="12 13">
    <name type="scientific">Candidatus Magasanikbacteria bacterium GW2011_GWA2_45_39</name>
    <dbReference type="NCBI Taxonomy" id="1619041"/>
    <lineage>
        <taxon>Bacteria</taxon>
        <taxon>Candidatus Magasanikiibacteriota</taxon>
    </lineage>
</organism>
<keyword evidence="6 10" id="KW-1133">Transmembrane helix</keyword>
<dbReference type="GO" id="GO:0032977">
    <property type="term" value="F:membrane insertase activity"/>
    <property type="evidence" value="ECO:0007669"/>
    <property type="project" value="InterPro"/>
</dbReference>
<comment type="subcellular location">
    <subcellularLocation>
        <location evidence="1">Cell membrane</location>
        <topology evidence="1">Multi-pass membrane protein</topology>
    </subcellularLocation>
    <subcellularLocation>
        <location evidence="9">Membrane</location>
        <topology evidence="9">Multi-pass membrane protein</topology>
    </subcellularLocation>
</comment>
<keyword evidence="8" id="KW-0143">Chaperone</keyword>
<accession>A0A0G1MD90</accession>
<evidence type="ECO:0000313" key="13">
    <source>
        <dbReference type="Proteomes" id="UP000033999"/>
    </source>
</evidence>
<dbReference type="GO" id="GO:0015031">
    <property type="term" value="P:protein transport"/>
    <property type="evidence" value="ECO:0007669"/>
    <property type="project" value="UniProtKB-KW"/>
</dbReference>
<dbReference type="CDD" id="cd20070">
    <property type="entry name" value="5TM_YidC_Alb3"/>
    <property type="match status" value="1"/>
</dbReference>
<evidence type="ECO:0000259" key="11">
    <source>
        <dbReference type="Pfam" id="PF02096"/>
    </source>
</evidence>
<dbReference type="NCBIfam" id="TIGR03592">
    <property type="entry name" value="yidC_oxa1_cterm"/>
    <property type="match status" value="1"/>
</dbReference>
<evidence type="ECO:0000256" key="5">
    <source>
        <dbReference type="ARBA" id="ARBA00022927"/>
    </source>
</evidence>
<evidence type="ECO:0000256" key="2">
    <source>
        <dbReference type="ARBA" id="ARBA00022448"/>
    </source>
</evidence>
<evidence type="ECO:0000256" key="10">
    <source>
        <dbReference type="SAM" id="Phobius"/>
    </source>
</evidence>
<feature type="transmembrane region" description="Helical" evidence="10">
    <location>
        <begin position="196"/>
        <end position="219"/>
    </location>
</feature>
<keyword evidence="5" id="KW-0653">Protein transport</keyword>
<dbReference type="InterPro" id="IPR047196">
    <property type="entry name" value="YidC_ALB_C"/>
</dbReference>
<sequence>MGQLFHTVLYLPLLNILVFFYNVVPGHDIGVAIIILTILMRLLVWPLAKKSIVAQKQMSGLQPKLNALKEQYKNDKQGLAAATMQLYKDEKMNPLSSCVPLLIQLPLLIVFYWVLQDVLHSKNLNELYPFVTNPESIKVLAFGFLDLLKPNYVLAILAGAAQFWQAKMLPMARPMVKTEGSKDEDMTAMMNRQMMYMMPVMTVVIGFSLPGGLSLYWLITTLMTVFQQKIILRGSSIVSVTPSSSS</sequence>
<dbReference type="PANTHER" id="PTHR12428:SF65">
    <property type="entry name" value="CYTOCHROME C OXIDASE ASSEMBLY PROTEIN COX18, MITOCHONDRIAL"/>
    <property type="match status" value="1"/>
</dbReference>
<dbReference type="AlphaFoldDB" id="A0A0G1MD90"/>
<evidence type="ECO:0000256" key="8">
    <source>
        <dbReference type="ARBA" id="ARBA00023186"/>
    </source>
</evidence>
<reference evidence="12 13" key="1">
    <citation type="journal article" date="2015" name="Nature">
        <title>rRNA introns, odd ribosomes, and small enigmatic genomes across a large radiation of phyla.</title>
        <authorList>
            <person name="Brown C.T."/>
            <person name="Hug L.A."/>
            <person name="Thomas B.C."/>
            <person name="Sharon I."/>
            <person name="Castelle C.J."/>
            <person name="Singh A."/>
            <person name="Wilkins M.J."/>
            <person name="Williams K.H."/>
            <person name="Banfield J.F."/>
        </authorList>
    </citation>
    <scope>NUCLEOTIDE SEQUENCE [LARGE SCALE GENOMIC DNA]</scope>
</reference>
<name>A0A0G1MD90_9BACT</name>
<evidence type="ECO:0000256" key="4">
    <source>
        <dbReference type="ARBA" id="ARBA00022692"/>
    </source>
</evidence>
<evidence type="ECO:0000256" key="6">
    <source>
        <dbReference type="ARBA" id="ARBA00022989"/>
    </source>
</evidence>
<feature type="transmembrane region" description="Helical" evidence="10">
    <location>
        <begin position="94"/>
        <end position="115"/>
    </location>
</feature>
<evidence type="ECO:0000313" key="12">
    <source>
        <dbReference type="EMBL" id="KKU06199.1"/>
    </source>
</evidence>
<comment type="similarity">
    <text evidence="9">Belongs to the OXA1/ALB3/YidC family.</text>
</comment>
<evidence type="ECO:0000256" key="7">
    <source>
        <dbReference type="ARBA" id="ARBA00023136"/>
    </source>
</evidence>
<gene>
    <name evidence="12" type="ORF">UX10_C0037G0005</name>
</gene>
<dbReference type="PANTHER" id="PTHR12428">
    <property type="entry name" value="OXA1"/>
    <property type="match status" value="1"/>
</dbReference>
<dbReference type="InterPro" id="IPR028055">
    <property type="entry name" value="YidC/Oxa/ALB_C"/>
</dbReference>
<dbReference type="GO" id="GO:0005886">
    <property type="term" value="C:plasma membrane"/>
    <property type="evidence" value="ECO:0007669"/>
    <property type="project" value="UniProtKB-SubCell"/>
</dbReference>
<dbReference type="EMBL" id="LCKX01000037">
    <property type="protein sequence ID" value="KKU06199.1"/>
    <property type="molecule type" value="Genomic_DNA"/>
</dbReference>
<dbReference type="InterPro" id="IPR001708">
    <property type="entry name" value="YidC/ALB3/OXA1/COX18"/>
</dbReference>
<dbReference type="Proteomes" id="UP000033999">
    <property type="component" value="Unassembled WGS sequence"/>
</dbReference>